<gene>
    <name evidence="3" type="primary">LOC106551092</name>
</gene>
<dbReference type="GeneID" id="106551092"/>
<sequence>MVIAWCEMEKFPWQPEQKLGSPLVYVHREKRCRNLGLDLSMVTPHSSSMYTQTHFHLPGGMSLLAHGGGEDASNKDLLWAKDGSEILHFSGVGGVDFLQVGQSPLGARVRLGDPTPKHLLPPLLLGGLLEAAASGFDGKQAGGQSCQDAAPAVDDQRQIDRRLQHHLGDEGCDEGTNSGHSAACPQAQGAGGGWVDLRGVNIRGLEPSRNKSPGDEEQHGEHLPPDTEEEQKAAEGEDQEGEGHRLLAADPVNHPQGHQNPWEL</sequence>
<dbReference type="Proteomes" id="UP000504617">
    <property type="component" value="Unplaced"/>
</dbReference>
<dbReference type="RefSeq" id="XP_013924583.1">
    <property type="nucleotide sequence ID" value="XM_014069108.1"/>
</dbReference>
<organism evidence="2 3">
    <name type="scientific">Thamnophis sirtalis</name>
    <dbReference type="NCBI Taxonomy" id="35019"/>
    <lineage>
        <taxon>Eukaryota</taxon>
        <taxon>Metazoa</taxon>
        <taxon>Chordata</taxon>
        <taxon>Craniata</taxon>
        <taxon>Vertebrata</taxon>
        <taxon>Euteleostomi</taxon>
        <taxon>Lepidosauria</taxon>
        <taxon>Squamata</taxon>
        <taxon>Bifurcata</taxon>
        <taxon>Unidentata</taxon>
        <taxon>Episquamata</taxon>
        <taxon>Toxicofera</taxon>
        <taxon>Serpentes</taxon>
        <taxon>Colubroidea</taxon>
        <taxon>Colubridae</taxon>
        <taxon>Natricinae</taxon>
        <taxon>Thamnophis</taxon>
    </lineage>
</organism>
<dbReference type="AlphaFoldDB" id="A0A6I9YJN4"/>
<evidence type="ECO:0000313" key="2">
    <source>
        <dbReference type="Proteomes" id="UP000504617"/>
    </source>
</evidence>
<dbReference type="KEGG" id="tsr:106551092"/>
<evidence type="ECO:0000256" key="1">
    <source>
        <dbReference type="SAM" id="MobiDB-lite"/>
    </source>
</evidence>
<protein>
    <submittedName>
        <fullName evidence="3">Uncharacterized protein LOC106551092</fullName>
    </submittedName>
</protein>
<evidence type="ECO:0000313" key="3">
    <source>
        <dbReference type="RefSeq" id="XP_013924583.1"/>
    </source>
</evidence>
<feature type="compositionally biased region" description="Basic and acidic residues" evidence="1">
    <location>
        <begin position="206"/>
        <end position="247"/>
    </location>
</feature>
<proteinExistence type="predicted"/>
<name>A0A6I9YJN4_9SAUR</name>
<keyword evidence="2" id="KW-1185">Reference proteome</keyword>
<reference evidence="3" key="1">
    <citation type="submission" date="2025-08" db="UniProtKB">
        <authorList>
            <consortium name="RefSeq"/>
        </authorList>
    </citation>
    <scope>IDENTIFICATION</scope>
</reference>
<accession>A0A6I9YJN4</accession>
<feature type="region of interest" description="Disordered" evidence="1">
    <location>
        <begin position="167"/>
        <end position="264"/>
    </location>
</feature>